<comment type="caution">
    <text evidence="1">The sequence shown here is derived from an EMBL/GenBank/DDBJ whole genome shotgun (WGS) entry which is preliminary data.</text>
</comment>
<reference evidence="1" key="1">
    <citation type="submission" date="2022-03" db="EMBL/GenBank/DDBJ databases">
        <authorList>
            <person name="Martin C."/>
        </authorList>
    </citation>
    <scope>NUCLEOTIDE SEQUENCE</scope>
</reference>
<dbReference type="PANTHER" id="PTHR19143">
    <property type="entry name" value="FIBRINOGEN/TENASCIN/ANGIOPOEITIN"/>
    <property type="match status" value="1"/>
</dbReference>
<dbReference type="SMART" id="SM00186">
    <property type="entry name" value="FBG"/>
    <property type="match status" value="1"/>
</dbReference>
<dbReference type="PROSITE" id="PS51406">
    <property type="entry name" value="FIBRINOGEN_C_2"/>
    <property type="match status" value="1"/>
</dbReference>
<dbReference type="Pfam" id="PF00147">
    <property type="entry name" value="Fibrinogen_C"/>
    <property type="match status" value="1"/>
</dbReference>
<dbReference type="Gene3D" id="3.90.215.10">
    <property type="entry name" value="Gamma Fibrinogen, chain A, domain 1"/>
    <property type="match status" value="1"/>
</dbReference>
<dbReference type="InterPro" id="IPR036056">
    <property type="entry name" value="Fibrinogen-like_C"/>
</dbReference>
<evidence type="ECO:0000313" key="2">
    <source>
        <dbReference type="Proteomes" id="UP000749559"/>
    </source>
</evidence>
<protein>
    <submittedName>
        <fullName evidence="1">Uncharacterized protein</fullName>
    </submittedName>
</protein>
<dbReference type="InterPro" id="IPR002181">
    <property type="entry name" value="Fibrinogen_a/b/g_C_dom"/>
</dbReference>
<name>A0A8J1Y1P6_OWEFU</name>
<evidence type="ECO:0000313" key="1">
    <source>
        <dbReference type="EMBL" id="CAH1781467.1"/>
    </source>
</evidence>
<dbReference type="OrthoDB" id="10255512at2759"/>
<gene>
    <name evidence="1" type="ORF">OFUS_LOCUS8042</name>
</gene>
<dbReference type="Proteomes" id="UP000749559">
    <property type="component" value="Unassembled WGS sequence"/>
</dbReference>
<dbReference type="Gene3D" id="1.20.5.170">
    <property type="match status" value="1"/>
</dbReference>
<sequence>MQRGLIYGLAILFLCCFSDSRAEKVEEAIQLLIEKLKMDLKEDSSNIYKDEISNLRDDVSNLRGDVSNLRDDMSNLRDDMSNLRDGGQSDVRDNVFEVMKQLKERTYFNNTKNDTDPKDDFPVFSDGCNKSVTMLLTIQDQLKTLRQNYSKDGSSRSESHPIDFGGNCSKIFGTDSLKEDIEIVKEQMRKLVDTCKAGPDEKITEEPCNNATLPKSEDCIGKSDDVHIIITKSGNPFLARCEAGWLIIAHRYNGSVDFNLDWDDYKHGFGNIRKEHLIGMENIFSVLQNKKYKARFDLISWEDEKRYAEYQTFDINDEQDKYRLNIGGYSGTAGDSMKSSNHMRFTTGDSDNDNNNSGNCALSYGGPFWYDNCNGVQGSIFGVYSRSPRCSKPWGCLTWDAWPEKRPGVDHNYLYSFKEVMIKIRPIEIEPLK</sequence>
<dbReference type="GO" id="GO:0005615">
    <property type="term" value="C:extracellular space"/>
    <property type="evidence" value="ECO:0007669"/>
    <property type="project" value="TreeGrafter"/>
</dbReference>
<dbReference type="InterPro" id="IPR014716">
    <property type="entry name" value="Fibrinogen_a/b/g_C_1"/>
</dbReference>
<dbReference type="InterPro" id="IPR050373">
    <property type="entry name" value="Fibrinogen_C-term_domain"/>
</dbReference>
<accession>A0A8J1Y1P6</accession>
<keyword evidence="2" id="KW-1185">Reference proteome</keyword>
<dbReference type="AlphaFoldDB" id="A0A8J1Y1P6"/>
<organism evidence="1 2">
    <name type="scientific">Owenia fusiformis</name>
    <name type="common">Polychaete worm</name>
    <dbReference type="NCBI Taxonomy" id="6347"/>
    <lineage>
        <taxon>Eukaryota</taxon>
        <taxon>Metazoa</taxon>
        <taxon>Spiralia</taxon>
        <taxon>Lophotrochozoa</taxon>
        <taxon>Annelida</taxon>
        <taxon>Polychaeta</taxon>
        <taxon>Sedentaria</taxon>
        <taxon>Canalipalpata</taxon>
        <taxon>Sabellida</taxon>
        <taxon>Oweniida</taxon>
        <taxon>Oweniidae</taxon>
        <taxon>Owenia</taxon>
    </lineage>
</organism>
<proteinExistence type="predicted"/>
<dbReference type="SUPFAM" id="SSF56496">
    <property type="entry name" value="Fibrinogen C-terminal domain-like"/>
    <property type="match status" value="1"/>
</dbReference>
<dbReference type="EMBL" id="CAIIXF020000004">
    <property type="protein sequence ID" value="CAH1781467.1"/>
    <property type="molecule type" value="Genomic_DNA"/>
</dbReference>